<accession>A0A838BNW3</accession>
<proteinExistence type="predicted"/>
<keyword evidence="3" id="KW-1185">Reference proteome</keyword>
<feature type="signal peptide" evidence="1">
    <location>
        <begin position="1"/>
        <end position="21"/>
    </location>
</feature>
<evidence type="ECO:0000313" key="2">
    <source>
        <dbReference type="EMBL" id="MBA1156759.1"/>
    </source>
</evidence>
<keyword evidence="1" id="KW-0732">Signal</keyword>
<gene>
    <name evidence="2" type="ORF">H0S73_11540</name>
</gene>
<dbReference type="Proteomes" id="UP000572984">
    <property type="component" value="Unassembled WGS sequence"/>
</dbReference>
<comment type="caution">
    <text evidence="2">The sequence shown here is derived from an EMBL/GenBank/DDBJ whole genome shotgun (WGS) entry which is preliminary data.</text>
</comment>
<dbReference type="RefSeq" id="WP_181052288.1">
    <property type="nucleotide sequence ID" value="NZ_JACDXJ010000001.1"/>
</dbReference>
<evidence type="ECO:0000313" key="3">
    <source>
        <dbReference type="Proteomes" id="UP000572984"/>
    </source>
</evidence>
<protein>
    <recommendedName>
        <fullName evidence="4">DUF748 domain-containing protein</fullName>
    </recommendedName>
</protein>
<organism evidence="2 3">
    <name type="scientific">Microvirga mediterraneensis</name>
    <dbReference type="NCBI Taxonomy" id="2754695"/>
    <lineage>
        <taxon>Bacteria</taxon>
        <taxon>Pseudomonadati</taxon>
        <taxon>Pseudomonadota</taxon>
        <taxon>Alphaproteobacteria</taxon>
        <taxon>Hyphomicrobiales</taxon>
        <taxon>Methylobacteriaceae</taxon>
        <taxon>Microvirga</taxon>
    </lineage>
</organism>
<feature type="chain" id="PRO_5032296661" description="DUF748 domain-containing protein" evidence="1">
    <location>
        <begin position="22"/>
        <end position="624"/>
    </location>
</feature>
<reference evidence="2 3" key="1">
    <citation type="submission" date="2020-07" db="EMBL/GenBank/DDBJ databases">
        <title>Draft genome and description of Microvirga mediterraneensis Marseille-Q2068 sp. nov.</title>
        <authorList>
            <person name="Boxberger M."/>
        </authorList>
    </citation>
    <scope>NUCLEOTIDE SEQUENCE [LARGE SCALE GENOMIC DNA]</scope>
    <source>
        <strain evidence="2 3">Marseille-Q2068</strain>
    </source>
</reference>
<evidence type="ECO:0008006" key="4">
    <source>
        <dbReference type="Google" id="ProtNLM"/>
    </source>
</evidence>
<dbReference type="EMBL" id="JACDXJ010000001">
    <property type="protein sequence ID" value="MBA1156759.1"/>
    <property type="molecule type" value="Genomic_DNA"/>
</dbReference>
<sequence>MGLRYRAGVCALALVAGSAALQFEPTVIRNLVVDNGGHRISVGAVKVPLWSAAFAQSADSFALENVSFSFGGARYEAKRIEVSGSASSRADIEALFSSSASEPLAGRLARVSAKKIVLPEVKLTQQSNGRTVTVTYSNVTLSDIVKGKIASTTVEAMAMDEKGPEVDLVGSFGRAAISDFDLPAFARLYETKAASTSDPMALIHGQFSIEKTELRAAKEQVGFKIARISGRDFMARPTLDSWTGTSALLERLGNKADLSDAEQKQLMTSIADLLGAFNIASAEAAGIEFAVPKKDKSKQPSAAGRIERIAYTGAIGSAAASVRMEGFAVSDQDMHIKFGGISLTGFSFESTLNGLKTLQDKSLDDLDQADMRPLIPTLGTLRVSDVDIDGPSDEEGGKPGRIVITMKGLELTADKPLNGFPTNVRFETRDVAMKLPSGGSDELIAGLLGPGSEKLTSSFLLDASWNESTNEILLKQVAGEAKGMGRFSLTGVIGSANKDLFSTDEATAAAALIAMKAKSASLVVEDNGLFDRYLAETAKKQKTKPDTLRKLYADAAPLVLTSMAGSSEQTSTLARAIASFIAKPGKLMIEATSKSPSGFGFMDVALAAKPADAIQKLNITAKVE</sequence>
<name>A0A838BNW3_9HYPH</name>
<dbReference type="AlphaFoldDB" id="A0A838BNW3"/>
<evidence type="ECO:0000256" key="1">
    <source>
        <dbReference type="SAM" id="SignalP"/>
    </source>
</evidence>